<feature type="compositionally biased region" description="Basic and acidic residues" evidence="1">
    <location>
        <begin position="177"/>
        <end position="196"/>
    </location>
</feature>
<protein>
    <submittedName>
        <fullName evidence="2">Uncharacterized protein</fullName>
    </submittedName>
</protein>
<feature type="region of interest" description="Disordered" evidence="1">
    <location>
        <begin position="130"/>
        <end position="200"/>
    </location>
</feature>
<feature type="compositionally biased region" description="Polar residues" evidence="1">
    <location>
        <begin position="1"/>
        <end position="30"/>
    </location>
</feature>
<sequence>MINVSFANGPTKPQRTFSKPSLLRSQSFNVQPDPGHQTRRSISTLHRLEESPPPLKSPNIVSMLSRSTKDLSVGADDGYRSLSGSWASPGELSNGGGSAGTTYRRDDPKKKIFMKGLLDHAPELYKTLSHQEDTTTGRRYSPVKMDRPYSSSGHSSSPTIRHGSGGEVTNRSVTRRGSKDDYTETVRITSKSDDPYRPSVTNTVQNFTKKKVPRDGRVETIESTETKTVTKSRYNGGDTINGYNGIGGGGGGVVIEVRNGRN</sequence>
<name>A0A2S2NCI4_SCHGA</name>
<feature type="region of interest" description="Disordered" evidence="1">
    <location>
        <begin position="83"/>
        <end position="107"/>
    </location>
</feature>
<evidence type="ECO:0000313" key="2">
    <source>
        <dbReference type="EMBL" id="MBY14921.1"/>
    </source>
</evidence>
<dbReference type="EMBL" id="GGMR01002302">
    <property type="protein sequence ID" value="MBY14921.1"/>
    <property type="molecule type" value="Transcribed_RNA"/>
</dbReference>
<gene>
    <name evidence="2" type="ORF">g.129395</name>
</gene>
<feature type="region of interest" description="Disordered" evidence="1">
    <location>
        <begin position="1"/>
        <end position="62"/>
    </location>
</feature>
<accession>A0A2S2NCI4</accession>
<dbReference type="AlphaFoldDB" id="A0A2S2NCI4"/>
<organism evidence="2">
    <name type="scientific">Schizaphis graminum</name>
    <name type="common">Green bug aphid</name>
    <dbReference type="NCBI Taxonomy" id="13262"/>
    <lineage>
        <taxon>Eukaryota</taxon>
        <taxon>Metazoa</taxon>
        <taxon>Ecdysozoa</taxon>
        <taxon>Arthropoda</taxon>
        <taxon>Hexapoda</taxon>
        <taxon>Insecta</taxon>
        <taxon>Pterygota</taxon>
        <taxon>Neoptera</taxon>
        <taxon>Paraneoptera</taxon>
        <taxon>Hemiptera</taxon>
        <taxon>Sternorrhyncha</taxon>
        <taxon>Aphidomorpha</taxon>
        <taxon>Aphidoidea</taxon>
        <taxon>Aphididae</taxon>
        <taxon>Aphidini</taxon>
        <taxon>Schizaphis</taxon>
    </lineage>
</organism>
<reference evidence="2" key="1">
    <citation type="submission" date="2018-04" db="EMBL/GenBank/DDBJ databases">
        <title>Transcriptome of Schizaphis graminum biotype I.</title>
        <authorList>
            <person name="Scully E.D."/>
            <person name="Geib S.M."/>
            <person name="Palmer N.A."/>
            <person name="Koch K."/>
            <person name="Bradshaw J."/>
            <person name="Heng-Moss T."/>
            <person name="Sarath G."/>
        </authorList>
    </citation>
    <scope>NUCLEOTIDE SEQUENCE</scope>
</reference>
<proteinExistence type="predicted"/>
<evidence type="ECO:0000256" key="1">
    <source>
        <dbReference type="SAM" id="MobiDB-lite"/>
    </source>
</evidence>